<comment type="subcellular location">
    <subcellularLocation>
        <location evidence="1">Cell membrane</location>
        <topology evidence="1">Multi-pass membrane protein</topology>
    </subcellularLocation>
</comment>
<dbReference type="OrthoDB" id="9810492at2"/>
<dbReference type="PANTHER" id="PTHR43124">
    <property type="entry name" value="PURINE EFFLUX PUMP PBUE"/>
    <property type="match status" value="1"/>
</dbReference>
<accession>A0A1Y0ESS9</accession>
<feature type="transmembrane region" description="Helical" evidence="6">
    <location>
        <begin position="59"/>
        <end position="77"/>
    </location>
</feature>
<evidence type="ECO:0000256" key="1">
    <source>
        <dbReference type="ARBA" id="ARBA00004651"/>
    </source>
</evidence>
<feature type="transmembrane region" description="Helical" evidence="6">
    <location>
        <begin position="202"/>
        <end position="222"/>
    </location>
</feature>
<feature type="transmembrane region" description="Helical" evidence="6">
    <location>
        <begin position="29"/>
        <end position="47"/>
    </location>
</feature>
<feature type="transmembrane region" description="Helical" evidence="6">
    <location>
        <begin position="149"/>
        <end position="166"/>
    </location>
</feature>
<dbReference type="SUPFAM" id="SSF103473">
    <property type="entry name" value="MFS general substrate transporter"/>
    <property type="match status" value="1"/>
</dbReference>
<keyword evidence="3 6" id="KW-0812">Transmembrane</keyword>
<feature type="transmembrane region" description="Helical" evidence="6">
    <location>
        <begin position="361"/>
        <end position="378"/>
    </location>
</feature>
<evidence type="ECO:0000259" key="7">
    <source>
        <dbReference type="PROSITE" id="PS50850"/>
    </source>
</evidence>
<feature type="transmembrane region" description="Helical" evidence="6">
    <location>
        <begin position="327"/>
        <end position="349"/>
    </location>
</feature>
<keyword evidence="4 6" id="KW-1133">Transmembrane helix</keyword>
<sequence length="392" mass="41162">MCVGVMGTALASPLYPLYQAQWGLRTSTLTQLFVVYMFGAMASLLFLGRATQRFGFLPVLRIGLFTMTGGVLLSMLSNGPGLFAVSRTLIGLASGMITTSSAIGLVRVARSADPKRTSAAITVIMTLGFGMGPLLGGLMAQIAPWPLRSAYLPTLLMGALACHALFKVRAIPRHHAPANLPQGWSLWLPRLALPADLRLRRYFWLGAAGAFSSFGLFSLYASLAPSFMQKLLPWSGPLVGGLSIATILFLSAGVQLAARPFANKQIVLVSACAMVAANLVLLATNELGSPLLFAASVLVTALAHGLANVGGMAVIQKICTDAERPTILASYLVVGYLGTIVPILAVGWLTDLIGLTHALDVFTVVMALLSAAIATLVWRTPPLLVAPGLPPA</sequence>
<evidence type="ECO:0000256" key="5">
    <source>
        <dbReference type="ARBA" id="ARBA00023136"/>
    </source>
</evidence>
<dbReference type="InterPro" id="IPR050189">
    <property type="entry name" value="MFS_Efflux_Transporters"/>
</dbReference>
<protein>
    <submittedName>
        <fullName evidence="8">MFS transporter</fullName>
    </submittedName>
</protein>
<evidence type="ECO:0000313" key="8">
    <source>
        <dbReference type="EMBL" id="ARU06663.1"/>
    </source>
</evidence>
<evidence type="ECO:0000256" key="2">
    <source>
        <dbReference type="ARBA" id="ARBA00022475"/>
    </source>
</evidence>
<dbReference type="PROSITE" id="PS50850">
    <property type="entry name" value="MFS"/>
    <property type="match status" value="1"/>
</dbReference>
<name>A0A1Y0ESS9_9BURK</name>
<dbReference type="GO" id="GO:0022857">
    <property type="term" value="F:transmembrane transporter activity"/>
    <property type="evidence" value="ECO:0007669"/>
    <property type="project" value="InterPro"/>
</dbReference>
<proteinExistence type="predicted"/>
<dbReference type="InterPro" id="IPR011701">
    <property type="entry name" value="MFS"/>
</dbReference>
<dbReference type="KEGG" id="cser:CCO03_04960"/>
<dbReference type="InterPro" id="IPR036259">
    <property type="entry name" value="MFS_trans_sf"/>
</dbReference>
<organism evidence="8 9">
    <name type="scientific">Comamonas serinivorans</name>
    <dbReference type="NCBI Taxonomy" id="1082851"/>
    <lineage>
        <taxon>Bacteria</taxon>
        <taxon>Pseudomonadati</taxon>
        <taxon>Pseudomonadota</taxon>
        <taxon>Betaproteobacteria</taxon>
        <taxon>Burkholderiales</taxon>
        <taxon>Comamonadaceae</taxon>
        <taxon>Comamonas</taxon>
    </lineage>
</organism>
<keyword evidence="2" id="KW-1003">Cell membrane</keyword>
<evidence type="ECO:0000256" key="6">
    <source>
        <dbReference type="SAM" id="Phobius"/>
    </source>
</evidence>
<dbReference type="GO" id="GO:0005886">
    <property type="term" value="C:plasma membrane"/>
    <property type="evidence" value="ECO:0007669"/>
    <property type="project" value="UniProtKB-SubCell"/>
</dbReference>
<evidence type="ECO:0000256" key="4">
    <source>
        <dbReference type="ARBA" id="ARBA00022989"/>
    </source>
</evidence>
<feature type="transmembrane region" description="Helical" evidence="6">
    <location>
        <begin position="266"/>
        <end position="285"/>
    </location>
</feature>
<evidence type="ECO:0000256" key="3">
    <source>
        <dbReference type="ARBA" id="ARBA00022692"/>
    </source>
</evidence>
<evidence type="ECO:0000313" key="9">
    <source>
        <dbReference type="Proteomes" id="UP000196138"/>
    </source>
</evidence>
<dbReference type="Proteomes" id="UP000196138">
    <property type="component" value="Chromosome"/>
</dbReference>
<feature type="transmembrane region" description="Helical" evidence="6">
    <location>
        <begin position="234"/>
        <end position="254"/>
    </location>
</feature>
<feature type="transmembrane region" description="Helical" evidence="6">
    <location>
        <begin position="89"/>
        <end position="108"/>
    </location>
</feature>
<dbReference type="Pfam" id="PF07690">
    <property type="entry name" value="MFS_1"/>
    <property type="match status" value="1"/>
</dbReference>
<dbReference type="InterPro" id="IPR020846">
    <property type="entry name" value="MFS_dom"/>
</dbReference>
<keyword evidence="5 6" id="KW-0472">Membrane</keyword>
<dbReference type="EMBL" id="CP021455">
    <property type="protein sequence ID" value="ARU06663.1"/>
    <property type="molecule type" value="Genomic_DNA"/>
</dbReference>
<dbReference type="PANTHER" id="PTHR43124:SF3">
    <property type="entry name" value="CHLORAMPHENICOL EFFLUX PUMP RV0191"/>
    <property type="match status" value="1"/>
</dbReference>
<feature type="transmembrane region" description="Helical" evidence="6">
    <location>
        <begin position="291"/>
        <end position="315"/>
    </location>
</feature>
<feature type="transmembrane region" description="Helical" evidence="6">
    <location>
        <begin position="120"/>
        <end position="143"/>
    </location>
</feature>
<feature type="domain" description="Major facilitator superfamily (MFS) profile" evidence="7">
    <location>
        <begin position="1"/>
        <end position="392"/>
    </location>
</feature>
<gene>
    <name evidence="8" type="ORF">CCO03_04960</name>
</gene>
<reference evidence="8 9" key="1">
    <citation type="submission" date="2017-05" db="EMBL/GenBank/DDBJ databases">
        <authorList>
            <person name="Song R."/>
            <person name="Chenine A.L."/>
            <person name="Ruprecht R.M."/>
        </authorList>
    </citation>
    <scope>NUCLEOTIDE SEQUENCE [LARGE SCALE GENOMIC DNA]</scope>
    <source>
        <strain evidence="8 9">DSM 26136</strain>
    </source>
</reference>
<dbReference type="AlphaFoldDB" id="A0A1Y0ESS9"/>
<dbReference type="Gene3D" id="1.20.1250.20">
    <property type="entry name" value="MFS general substrate transporter like domains"/>
    <property type="match status" value="1"/>
</dbReference>
<keyword evidence="9" id="KW-1185">Reference proteome</keyword>